<dbReference type="PANTHER" id="PTHR42877">
    <property type="entry name" value="L-ORNITHINE N(5)-MONOOXYGENASE-RELATED"/>
    <property type="match status" value="1"/>
</dbReference>
<keyword evidence="3" id="KW-1185">Reference proteome</keyword>
<dbReference type="OrthoDB" id="5168853at2"/>
<sequence>MPSSNTKRASRAVTATDPGTTDPGTTEPITTKVLIVGSGFSGLGMAVQLRRRGYNDFIVLEKADSVGGTWRDNTYPGCACDVPSLMYSYSFESRGSWSKVWSSQPEIEQYLKGISDKRGITQKIHFGQKLVSGYWSESESRWHLRTESGREYVAQYVVSGVGALHVPNFPNIPGIDGFAGQAFHSARWDHTVDLQGKRVAVIGTGASAIQFVPFVQKEAGTLTVFQRTPAWVLPRKNFAVPGALRTLLSTVPITRRLARWSVYWGAESLAFGLNGHSNVMRPIEKVAKWNIERSITDPELRRKLMPSYRIGCKRILGSNDYYPALAAPNTTVISDRIEKVTADSIVTADGVSHPVDVIIYATGFHVTDGFDQLALKGAGGEDLPSHWHETGINTHLGITTEGFPNLFFLLGPNTGLGHNSVVFMIEQQIKYIIKAIDAVDSRGAQRIDVRPEVQEHFNKDIQHKLAKGVWTNGGCTSWYLDSQGVNRTVWPGFTWQYWRATKDFESAEYEIA</sequence>
<comment type="caution">
    <text evidence="2">The sequence shown here is derived from an EMBL/GenBank/DDBJ whole genome shotgun (WGS) entry which is preliminary data.</text>
</comment>
<dbReference type="SUPFAM" id="SSF51905">
    <property type="entry name" value="FAD/NAD(P)-binding domain"/>
    <property type="match status" value="1"/>
</dbReference>
<dbReference type="InterPro" id="IPR036188">
    <property type="entry name" value="FAD/NAD-bd_sf"/>
</dbReference>
<dbReference type="Gene3D" id="3.50.50.60">
    <property type="entry name" value="FAD/NAD(P)-binding domain"/>
    <property type="match status" value="2"/>
</dbReference>
<evidence type="ECO:0000256" key="1">
    <source>
        <dbReference type="SAM" id="MobiDB-lite"/>
    </source>
</evidence>
<dbReference type="InterPro" id="IPR051209">
    <property type="entry name" value="FAD-bind_Monooxygenase_sf"/>
</dbReference>
<protein>
    <submittedName>
        <fullName evidence="2">4-hydroxyacetophenone monooxygenase</fullName>
    </submittedName>
</protein>
<dbReference type="GO" id="GO:0004497">
    <property type="term" value="F:monooxygenase activity"/>
    <property type="evidence" value="ECO:0007669"/>
    <property type="project" value="UniProtKB-KW"/>
</dbReference>
<dbReference type="Pfam" id="PF13738">
    <property type="entry name" value="Pyr_redox_3"/>
    <property type="match status" value="1"/>
</dbReference>
<reference evidence="3" key="1">
    <citation type="submission" date="2017-09" db="EMBL/GenBank/DDBJ databases">
        <authorList>
            <person name="Zhang Y."/>
            <person name="Huang X."/>
            <person name="Liu J."/>
            <person name="Lu L."/>
            <person name="Peng K."/>
        </authorList>
    </citation>
    <scope>NUCLEOTIDE SEQUENCE [LARGE SCALE GENOMIC DNA]</scope>
    <source>
        <strain evidence="3">S-XJ-1</strain>
    </source>
</reference>
<gene>
    <name evidence="2" type="ORF">CEY15_04890</name>
</gene>
<evidence type="ECO:0000313" key="3">
    <source>
        <dbReference type="Proteomes" id="UP000218810"/>
    </source>
</evidence>
<dbReference type="AlphaFoldDB" id="A0A2A2WSE2"/>
<dbReference type="PANTHER" id="PTHR42877:SF4">
    <property type="entry name" value="FAD_NAD(P)-BINDING DOMAIN-CONTAINING PROTEIN-RELATED"/>
    <property type="match status" value="1"/>
</dbReference>
<dbReference type="RefSeq" id="WP_095717551.1">
    <property type="nucleotide sequence ID" value="NZ_NTGA01000009.1"/>
</dbReference>
<feature type="compositionally biased region" description="Low complexity" evidence="1">
    <location>
        <begin position="14"/>
        <end position="27"/>
    </location>
</feature>
<name>A0A2A2WSE2_9ACTN</name>
<keyword evidence="2" id="KW-0560">Oxidoreductase</keyword>
<organism evidence="2 3">
    <name type="scientific">Dietzia natronolimnaea</name>
    <dbReference type="NCBI Taxonomy" id="161920"/>
    <lineage>
        <taxon>Bacteria</taxon>
        <taxon>Bacillati</taxon>
        <taxon>Actinomycetota</taxon>
        <taxon>Actinomycetes</taxon>
        <taxon>Mycobacteriales</taxon>
        <taxon>Dietziaceae</taxon>
        <taxon>Dietzia</taxon>
    </lineage>
</organism>
<dbReference type="PRINTS" id="PR00469">
    <property type="entry name" value="PNDRDTASEII"/>
</dbReference>
<keyword evidence="2" id="KW-0503">Monooxygenase</keyword>
<proteinExistence type="predicted"/>
<accession>A0A2A2WSE2</accession>
<dbReference type="EMBL" id="NTGA01000009">
    <property type="protein sequence ID" value="PAY24081.1"/>
    <property type="molecule type" value="Genomic_DNA"/>
</dbReference>
<dbReference type="Proteomes" id="UP000218810">
    <property type="component" value="Unassembled WGS sequence"/>
</dbReference>
<evidence type="ECO:0000313" key="2">
    <source>
        <dbReference type="EMBL" id="PAY24081.1"/>
    </source>
</evidence>
<feature type="region of interest" description="Disordered" evidence="1">
    <location>
        <begin position="1"/>
        <end position="27"/>
    </location>
</feature>